<accession>A0A8H5K5R5</accession>
<sequence length="337" mass="37955">MSDQHLLDGFPPFKPIYKDDDIASLNREMDEAWNKAFREAWTSWGHRLVPKEKPDWVHWASRLYTNKRTEELYNHLVGKAAAGLANSKITWGNIAAVLSNPRWTKESIMKGAGLDWAKRAQKQFPNADIFQGQPNDNGPAIPTTVLSSTKRTSRQATNDGRSPQSSPTATSNASTPSKQADEVHQRLDKYKKLVLTYESDLKKLRAESKEKQRALSQEATLAKVERNRLNNKIEKLEEAKKKSDASLNKERLNVLGQMDIVKDTNAKNKALEAEVQLLKKALATPQGEYAEAYHLMVESLTGNLETAKSRLRELGQAAVRNGTMTSEELNKLMELDE</sequence>
<dbReference type="Proteomes" id="UP000574317">
    <property type="component" value="Unassembled WGS sequence"/>
</dbReference>
<comment type="caution">
    <text evidence="3">The sequence shown here is derived from an EMBL/GenBank/DDBJ whole genome shotgun (WGS) entry which is preliminary data.</text>
</comment>
<reference evidence="3 4" key="1">
    <citation type="submission" date="2020-05" db="EMBL/GenBank/DDBJ databases">
        <title>Identification and distribution of gene clusters putatively required for synthesis of sphingolipid metabolism inhibitors in phylogenetically diverse species of the filamentous fungus Fusarium.</title>
        <authorList>
            <person name="Kim H.-S."/>
            <person name="Busman M."/>
            <person name="Brown D.W."/>
            <person name="Divon H."/>
            <person name="Uhlig S."/>
            <person name="Proctor R.H."/>
        </authorList>
    </citation>
    <scope>NUCLEOTIDE SEQUENCE [LARGE SCALE GENOMIC DNA]</scope>
    <source>
        <strain evidence="3 4">NRRL 25196</strain>
    </source>
</reference>
<dbReference type="AlphaFoldDB" id="A0A8H5K5R5"/>
<evidence type="ECO:0000313" key="4">
    <source>
        <dbReference type="Proteomes" id="UP000574317"/>
    </source>
</evidence>
<organism evidence="3 4">
    <name type="scientific">Fusarium napiforme</name>
    <dbReference type="NCBI Taxonomy" id="42672"/>
    <lineage>
        <taxon>Eukaryota</taxon>
        <taxon>Fungi</taxon>
        <taxon>Dikarya</taxon>
        <taxon>Ascomycota</taxon>
        <taxon>Pezizomycotina</taxon>
        <taxon>Sordariomycetes</taxon>
        <taxon>Hypocreomycetidae</taxon>
        <taxon>Hypocreales</taxon>
        <taxon>Nectriaceae</taxon>
        <taxon>Fusarium</taxon>
        <taxon>Fusarium fujikuroi species complex</taxon>
    </lineage>
</organism>
<evidence type="ECO:0000256" key="1">
    <source>
        <dbReference type="SAM" id="Coils"/>
    </source>
</evidence>
<protein>
    <submittedName>
        <fullName evidence="3">Uncharacterized protein</fullName>
    </submittedName>
</protein>
<dbReference type="EMBL" id="JAAOAO010000041">
    <property type="protein sequence ID" value="KAF5566433.1"/>
    <property type="molecule type" value="Genomic_DNA"/>
</dbReference>
<feature type="compositionally biased region" description="Polar residues" evidence="2">
    <location>
        <begin position="144"/>
        <end position="161"/>
    </location>
</feature>
<keyword evidence="4" id="KW-1185">Reference proteome</keyword>
<gene>
    <name evidence="3" type="ORF">FNAPI_1136</name>
</gene>
<evidence type="ECO:0000313" key="3">
    <source>
        <dbReference type="EMBL" id="KAF5566433.1"/>
    </source>
</evidence>
<feature type="compositionally biased region" description="Low complexity" evidence="2">
    <location>
        <begin position="162"/>
        <end position="177"/>
    </location>
</feature>
<feature type="coiled-coil region" evidence="1">
    <location>
        <begin position="187"/>
        <end position="317"/>
    </location>
</feature>
<name>A0A8H5K5R5_9HYPO</name>
<proteinExistence type="predicted"/>
<evidence type="ECO:0000256" key="2">
    <source>
        <dbReference type="SAM" id="MobiDB-lite"/>
    </source>
</evidence>
<feature type="region of interest" description="Disordered" evidence="2">
    <location>
        <begin position="128"/>
        <end position="185"/>
    </location>
</feature>
<keyword evidence="1" id="KW-0175">Coiled coil</keyword>